<dbReference type="Proteomes" id="UP000006924">
    <property type="component" value="Chromosome"/>
</dbReference>
<evidence type="ECO:0000313" key="1">
    <source>
        <dbReference type="EMBL" id="ATY42683.1"/>
    </source>
</evidence>
<sequence length="352" mass="40132">MNLIEIPEELSGLAKLSKQELVEELGTEVFRDVLLNIFLGKNVRNFTEALTRNRLLQSNIALWKFFCEQKKLGISPLDLINIAKEKLLNAKLSPKDRAVYEWLVAMTNKQTQNVLRKSHDKEFEDLTQATLEMLDKELLECHSYVSQGVKLGEEISFTFKEMCWISLVLGSQTLTIRGSEKSLHGKYFEKLILGSIFQIFGLKLLEIEDISQNGFWLSSQKEDRREADGTIVNDAVGIRVDIGFIGPGNSEITLDKVSRFTKFDEISGKKYEMSTIVIVDTLGEKSKARELAKAIEGEIICMSDPNWVFTLAKQISEKLSIKDPLKDILIEDLENYLSEKLKLIDLDQLINY</sequence>
<proteinExistence type="predicted"/>
<evidence type="ECO:0000313" key="2">
    <source>
        <dbReference type="Proteomes" id="UP000006924"/>
    </source>
</evidence>
<dbReference type="REBASE" id="225872">
    <property type="entry name" value="Aba294ORF208P"/>
</dbReference>
<keyword evidence="1" id="KW-0378">Hydrolase</keyword>
<dbReference type="AlphaFoldDB" id="A0A5K6CLZ0"/>
<dbReference type="InterPro" id="IPR019042">
    <property type="entry name" value="Restrct_endonuc_II_CfrBI"/>
</dbReference>
<dbReference type="GO" id="GO:0004519">
    <property type="term" value="F:endonuclease activity"/>
    <property type="evidence" value="ECO:0007669"/>
    <property type="project" value="UniProtKB-KW"/>
</dbReference>
<accession>A0A5K6CLZ0</accession>
<dbReference type="REBASE" id="19324">
    <property type="entry name" value="Aba307ORF209P"/>
</dbReference>
<keyword evidence="1" id="KW-0540">Nuclease</keyword>
<gene>
    <name evidence="1" type="ORF">ABBFA_00209</name>
</gene>
<protein>
    <submittedName>
        <fullName evidence="1">CfrBI restriction endonuclease</fullName>
    </submittedName>
</protein>
<reference evidence="1 2" key="1">
    <citation type="journal article" date="2008" name="J. Bacteriol.">
        <title>Comparative genome sequence analysis of multidrug-resistant Acinetobacter baumannii.</title>
        <authorList>
            <person name="Adams M.D."/>
            <person name="Goglin K."/>
            <person name="Molyneaux N."/>
            <person name="Hujer K.M."/>
            <person name="Lavender H."/>
            <person name="Jamison J.J."/>
            <person name="MacDonald I.J."/>
            <person name="Martin K.M."/>
            <person name="Russo T."/>
            <person name="Campagnari A.A."/>
            <person name="Hujer A.M."/>
            <person name="Bonomo R.A."/>
            <person name="Gill S.R."/>
        </authorList>
    </citation>
    <scope>NUCLEOTIDE SEQUENCE [LARGE SCALE GENOMIC DNA]</scope>
    <source>
        <strain evidence="1 2">AB307-0294</strain>
    </source>
</reference>
<dbReference type="RefSeq" id="WP_001048893.1">
    <property type="nucleotide sequence ID" value="NZ_CP001172.1"/>
</dbReference>
<dbReference type="EMBL" id="CP001172">
    <property type="protein sequence ID" value="ATY42683.1"/>
    <property type="molecule type" value="Genomic_DNA"/>
</dbReference>
<organism evidence="1 2">
    <name type="scientific">Acinetobacter baumannii (strain AB307-0294)</name>
    <dbReference type="NCBI Taxonomy" id="557600"/>
    <lineage>
        <taxon>Bacteria</taxon>
        <taxon>Pseudomonadati</taxon>
        <taxon>Pseudomonadota</taxon>
        <taxon>Gammaproteobacteria</taxon>
        <taxon>Moraxellales</taxon>
        <taxon>Moraxellaceae</taxon>
        <taxon>Acinetobacter</taxon>
        <taxon>Acinetobacter calcoaceticus/baumannii complex</taxon>
    </lineage>
</organism>
<dbReference type="KEGG" id="abb:ABBFA_00209"/>
<keyword evidence="1" id="KW-0255">Endonuclease</keyword>
<name>A0A5K6CLZ0_ACIB3</name>
<dbReference type="Pfam" id="PF09516">
    <property type="entry name" value="RE_CfrBI"/>
    <property type="match status" value="1"/>
</dbReference>